<dbReference type="GeneID" id="106157084"/>
<evidence type="ECO:0000313" key="2">
    <source>
        <dbReference type="Proteomes" id="UP000085678"/>
    </source>
</evidence>
<evidence type="ECO:0000259" key="1">
    <source>
        <dbReference type="Pfam" id="PF00501"/>
    </source>
</evidence>
<proteinExistence type="predicted"/>
<dbReference type="PANTHER" id="PTHR42814">
    <property type="entry name" value="AMP-BINDING DOMAIN-CONTAINING PROTEIN"/>
    <property type="match status" value="1"/>
</dbReference>
<dbReference type="Gene3D" id="3.40.50.12780">
    <property type="entry name" value="N-terminal domain of ligase-like"/>
    <property type="match status" value="1"/>
</dbReference>
<reference evidence="3" key="1">
    <citation type="submission" date="2025-08" db="UniProtKB">
        <authorList>
            <consortium name="RefSeq"/>
        </authorList>
    </citation>
    <scope>IDENTIFICATION</scope>
    <source>
        <tissue evidence="3">Gonads</tissue>
    </source>
</reference>
<sequence>MEKLANQNQVSESYVHVPGQTPFSHASFPDQLDGQAQKHPDREALVFWETAARRRSLSFGQWREKSLHLAAVFLRLSIRSQERRALLVAPNSLDYVVVVMALARLGVNVILLKYGTTSQEIDETMKKYRCNALIYQLSAGQEDPYQLRQDSTDPASHEQHVIFITLGDVTSSSHEVHRYCDLTRCEVSEEEKARVLALQTEIQMEDALLAFMTSGSTGNPKAVQANHFQFVQATLTAYAAHRLTDSSRSV</sequence>
<dbReference type="PANTHER" id="PTHR42814:SF3">
    <property type="entry name" value="BETA-N-ACETYLHEXOSAMINIDASE"/>
    <property type="match status" value="1"/>
</dbReference>
<dbReference type="InterPro" id="IPR042099">
    <property type="entry name" value="ANL_N_sf"/>
</dbReference>
<protein>
    <submittedName>
        <fullName evidence="3">Acyl-CoA synthetase family member 2, mitochondrial-like</fullName>
    </submittedName>
</protein>
<organism evidence="2 3">
    <name type="scientific">Lingula anatina</name>
    <name type="common">Brachiopod</name>
    <name type="synonym">Lingula unguis</name>
    <dbReference type="NCBI Taxonomy" id="7574"/>
    <lineage>
        <taxon>Eukaryota</taxon>
        <taxon>Metazoa</taxon>
        <taxon>Spiralia</taxon>
        <taxon>Lophotrochozoa</taxon>
        <taxon>Brachiopoda</taxon>
        <taxon>Linguliformea</taxon>
        <taxon>Lingulata</taxon>
        <taxon>Lingulida</taxon>
        <taxon>Linguloidea</taxon>
        <taxon>Lingulidae</taxon>
        <taxon>Lingula</taxon>
    </lineage>
</organism>
<dbReference type="Proteomes" id="UP000085678">
    <property type="component" value="Unplaced"/>
</dbReference>
<feature type="domain" description="AMP-dependent synthetase/ligase" evidence="1">
    <location>
        <begin position="33"/>
        <end position="238"/>
    </location>
</feature>
<accession>A0A1S3HPS2</accession>
<dbReference type="Pfam" id="PF00501">
    <property type="entry name" value="AMP-binding"/>
    <property type="match status" value="1"/>
</dbReference>
<dbReference type="STRING" id="7574.A0A1S3HPS2"/>
<dbReference type="AlphaFoldDB" id="A0A1S3HPS2"/>
<name>A0A1S3HPS2_LINAN</name>
<dbReference type="OrthoDB" id="10253869at2759"/>
<dbReference type="KEGG" id="lak:106157084"/>
<dbReference type="InterPro" id="IPR000873">
    <property type="entry name" value="AMP-dep_synth/lig_dom"/>
</dbReference>
<dbReference type="InParanoid" id="A0A1S3HPS2"/>
<gene>
    <name evidence="3" type="primary">LOC106157084</name>
</gene>
<evidence type="ECO:0000313" key="3">
    <source>
        <dbReference type="RefSeq" id="XP_013388037.1"/>
    </source>
</evidence>
<dbReference type="SUPFAM" id="SSF56801">
    <property type="entry name" value="Acetyl-CoA synthetase-like"/>
    <property type="match status" value="1"/>
</dbReference>
<dbReference type="RefSeq" id="XP_013388037.1">
    <property type="nucleotide sequence ID" value="XM_013532583.1"/>
</dbReference>
<keyword evidence="2" id="KW-1185">Reference proteome</keyword>